<dbReference type="Proteomes" id="UP000501690">
    <property type="component" value="Linkage Group LG8"/>
</dbReference>
<reference evidence="1 2" key="1">
    <citation type="submission" date="2019-04" db="EMBL/GenBank/DDBJ databases">
        <title>An improved genome assembly and genetic linkage map for asparagus bean, Vigna unguiculata ssp. sesquipedialis.</title>
        <authorList>
            <person name="Xia Q."/>
            <person name="Zhang R."/>
            <person name="Dong Y."/>
        </authorList>
    </citation>
    <scope>NUCLEOTIDE SEQUENCE [LARGE SCALE GENOMIC DNA]</scope>
    <source>
        <tissue evidence="1">Leaf</tissue>
    </source>
</reference>
<evidence type="ECO:0000313" key="1">
    <source>
        <dbReference type="EMBL" id="QCE03235.1"/>
    </source>
</evidence>
<dbReference type="GO" id="GO:0008168">
    <property type="term" value="F:methyltransferase activity"/>
    <property type="evidence" value="ECO:0007669"/>
    <property type="project" value="UniProtKB-KW"/>
</dbReference>
<dbReference type="AlphaFoldDB" id="A0A4D6MTP0"/>
<organism evidence="1 2">
    <name type="scientific">Vigna unguiculata</name>
    <name type="common">Cowpea</name>
    <dbReference type="NCBI Taxonomy" id="3917"/>
    <lineage>
        <taxon>Eukaryota</taxon>
        <taxon>Viridiplantae</taxon>
        <taxon>Streptophyta</taxon>
        <taxon>Embryophyta</taxon>
        <taxon>Tracheophyta</taxon>
        <taxon>Spermatophyta</taxon>
        <taxon>Magnoliopsida</taxon>
        <taxon>eudicotyledons</taxon>
        <taxon>Gunneridae</taxon>
        <taxon>Pentapetalae</taxon>
        <taxon>rosids</taxon>
        <taxon>fabids</taxon>
        <taxon>Fabales</taxon>
        <taxon>Fabaceae</taxon>
        <taxon>Papilionoideae</taxon>
        <taxon>50 kb inversion clade</taxon>
        <taxon>NPAAA clade</taxon>
        <taxon>indigoferoid/millettioid clade</taxon>
        <taxon>Phaseoleae</taxon>
        <taxon>Vigna</taxon>
    </lineage>
</organism>
<dbReference type="Pfam" id="PF03492">
    <property type="entry name" value="Methyltransf_7"/>
    <property type="match status" value="2"/>
</dbReference>
<evidence type="ECO:0000313" key="2">
    <source>
        <dbReference type="Proteomes" id="UP000501690"/>
    </source>
</evidence>
<dbReference type="InterPro" id="IPR029063">
    <property type="entry name" value="SAM-dependent_MTases_sf"/>
</dbReference>
<accession>A0A4D6MTP0</accession>
<dbReference type="Gene3D" id="3.40.50.150">
    <property type="entry name" value="Vaccinia Virus protein VP39"/>
    <property type="match status" value="2"/>
</dbReference>
<gene>
    <name evidence="1" type="ORF">DEO72_LG8g1259</name>
</gene>
<name>A0A4D6MTP0_VIGUN</name>
<dbReference type="EMBL" id="CP039352">
    <property type="protein sequence ID" value="QCE03235.1"/>
    <property type="molecule type" value="Genomic_DNA"/>
</dbReference>
<dbReference type="InterPro" id="IPR005299">
    <property type="entry name" value="MeTrfase_7"/>
</dbReference>
<dbReference type="GO" id="GO:0032259">
    <property type="term" value="P:methylation"/>
    <property type="evidence" value="ECO:0007669"/>
    <property type="project" value="UniProtKB-KW"/>
</dbReference>
<keyword evidence="1" id="KW-0489">Methyltransferase</keyword>
<keyword evidence="2" id="KW-1185">Reference proteome</keyword>
<sequence>MHYIMATERVLHMKGGDGETSYTKNSLLQRKVASMVKPILEDTVKRLISNFSSERCWKVADLGCSSGPNSLFFVSNMLSIMDNVSMSINHRKPRVFQIYMNDLFGNDFNTIFKLIPDFFQRIHEEKNDNHGRCFIHATPGDFYGRLFPDDYIHFFHSSYSLHWLSQAPKSSTNIDEPLNKGNVYITNTSSPSIREAYFNQFEKNFKLFLKSRSVELKSDGVMLLTLIGRDETHKIGNPVEVIGMVLNDMVQERKVASMVKPILEDTVKWLMSNMSSERCWKVADLGCSSGPNSLLFVSDMLSIMDKASFSLNQATPNALQIYMNDLFGNDFNTIFKLIPDFFQRIHEEKKDNHVRCFIHATPGSFYGGLFPDNYIHFFHSSYSLHWLSQAPKSSTNTKEPLNKGNFYITSTSSLSVREAYFNQFEKNFKLFLKSRSEELKSDGIMLLTFIGRDETRKIRNPAPELIGMVLNDMVQEGVLEEKKLDFFDLPIYGPTAEEVRQVIEEEGSFAIQTLRSFNI</sequence>
<protein>
    <submittedName>
        <fullName evidence="1">Jasmonate O-methyltransferase</fullName>
    </submittedName>
</protein>
<dbReference type="PANTHER" id="PTHR31009">
    <property type="entry name" value="S-ADENOSYL-L-METHIONINE:CARBOXYL METHYLTRANSFERASE FAMILY PROTEIN"/>
    <property type="match status" value="1"/>
</dbReference>
<proteinExistence type="predicted"/>
<keyword evidence="1" id="KW-0808">Transferase</keyword>
<dbReference type="SUPFAM" id="SSF53335">
    <property type="entry name" value="S-adenosyl-L-methionine-dependent methyltransferases"/>
    <property type="match status" value="2"/>
</dbReference>